<keyword evidence="10" id="KW-0732">Signal</keyword>
<evidence type="ECO:0000256" key="10">
    <source>
        <dbReference type="SAM" id="SignalP"/>
    </source>
</evidence>
<comment type="similarity">
    <text evidence="2 9">Belongs to the glycosyl hydrolase 28 family.</text>
</comment>
<comment type="caution">
    <text evidence="11">The sequence shown here is derived from an EMBL/GenBank/DDBJ whole genome shotgun (WGS) entry which is preliminary data.</text>
</comment>
<feature type="signal peptide" evidence="10">
    <location>
        <begin position="1"/>
        <end position="23"/>
    </location>
</feature>
<dbReference type="PANTHER" id="PTHR31375">
    <property type="match status" value="1"/>
</dbReference>
<keyword evidence="7" id="KW-0961">Cell wall biogenesis/degradation</keyword>
<reference evidence="11 12" key="1">
    <citation type="submission" date="2020-10" db="EMBL/GenBank/DDBJ databases">
        <title>The Coptis chinensis genome and diversification of protoberbering-type alkaloids.</title>
        <authorList>
            <person name="Wang B."/>
            <person name="Shu S."/>
            <person name="Song C."/>
            <person name="Liu Y."/>
        </authorList>
    </citation>
    <scope>NUCLEOTIDE SEQUENCE [LARGE SCALE GENOMIC DNA]</scope>
    <source>
        <strain evidence="11">HL-2020</strain>
        <tissue evidence="11">Leaf</tissue>
    </source>
</reference>
<evidence type="ECO:0000256" key="2">
    <source>
        <dbReference type="ARBA" id="ARBA00008834"/>
    </source>
</evidence>
<protein>
    <recommendedName>
        <fullName evidence="13">Polygalacturonase</fullName>
    </recommendedName>
</protein>
<evidence type="ECO:0000256" key="5">
    <source>
        <dbReference type="ARBA" id="ARBA00022801"/>
    </source>
</evidence>
<keyword evidence="3" id="KW-0134">Cell wall</keyword>
<evidence type="ECO:0000256" key="4">
    <source>
        <dbReference type="ARBA" id="ARBA00022525"/>
    </source>
</evidence>
<accession>A0A835M003</accession>
<proteinExistence type="inferred from homology"/>
<evidence type="ECO:0000256" key="7">
    <source>
        <dbReference type="ARBA" id="ARBA00023316"/>
    </source>
</evidence>
<evidence type="ECO:0000256" key="3">
    <source>
        <dbReference type="ARBA" id="ARBA00022512"/>
    </source>
</evidence>
<dbReference type="GO" id="GO:0004650">
    <property type="term" value="F:polygalacturonase activity"/>
    <property type="evidence" value="ECO:0007669"/>
    <property type="project" value="InterPro"/>
</dbReference>
<dbReference type="SUPFAM" id="SSF51126">
    <property type="entry name" value="Pectin lyase-like"/>
    <property type="match status" value="1"/>
</dbReference>
<evidence type="ECO:0000313" key="11">
    <source>
        <dbReference type="EMBL" id="KAF9611302.1"/>
    </source>
</evidence>
<dbReference type="InterPro" id="IPR012334">
    <property type="entry name" value="Pectin_lyas_fold"/>
</dbReference>
<dbReference type="Pfam" id="PF00295">
    <property type="entry name" value="Glyco_hydro_28"/>
    <property type="match status" value="2"/>
</dbReference>
<evidence type="ECO:0000256" key="9">
    <source>
        <dbReference type="RuleBase" id="RU361169"/>
    </source>
</evidence>
<evidence type="ECO:0000313" key="12">
    <source>
        <dbReference type="Proteomes" id="UP000631114"/>
    </source>
</evidence>
<evidence type="ECO:0000256" key="8">
    <source>
        <dbReference type="PROSITE-ProRule" id="PRU10052"/>
    </source>
</evidence>
<dbReference type="InterPro" id="IPR011050">
    <property type="entry name" value="Pectin_lyase_fold/virulence"/>
</dbReference>
<dbReference type="EMBL" id="JADFTS010000004">
    <property type="protein sequence ID" value="KAF9611302.1"/>
    <property type="molecule type" value="Genomic_DNA"/>
</dbReference>
<evidence type="ECO:0000256" key="6">
    <source>
        <dbReference type="ARBA" id="ARBA00023295"/>
    </source>
</evidence>
<keyword evidence="5 9" id="KW-0378">Hydrolase</keyword>
<evidence type="ECO:0000256" key="1">
    <source>
        <dbReference type="ARBA" id="ARBA00004191"/>
    </source>
</evidence>
<sequence length="201" mass="21601">MVSSLIHHHRVLLVFFSALAANANIEVFDVRKFEAVGDGKTDCSKAFLQAFEMACAWEGDAVVYIPLGTYYEGLTIFNAQNNRCTGDDGISLSPSSEDIYIANLTCGPGHGIGVGSLGGLLHEQNVKGVVYSSNVQINNVHYRNIWGTSTTKLAVNFVCSQIVPCQELELKEINLKYNGKDGPVAASCSNARGVTVDQGNP</sequence>
<dbReference type="Gene3D" id="2.160.20.10">
    <property type="entry name" value="Single-stranded right-handed beta-helix, Pectin lyase-like"/>
    <property type="match status" value="2"/>
</dbReference>
<dbReference type="GO" id="GO:0005975">
    <property type="term" value="P:carbohydrate metabolic process"/>
    <property type="evidence" value="ECO:0007669"/>
    <property type="project" value="InterPro"/>
</dbReference>
<name>A0A835M003_9MAGN</name>
<feature type="active site" evidence="8">
    <location>
        <position position="110"/>
    </location>
</feature>
<dbReference type="Proteomes" id="UP000631114">
    <property type="component" value="Unassembled WGS sequence"/>
</dbReference>
<dbReference type="PROSITE" id="PS00502">
    <property type="entry name" value="POLYGALACTURONASE"/>
    <property type="match status" value="1"/>
</dbReference>
<organism evidence="11 12">
    <name type="scientific">Coptis chinensis</name>
    <dbReference type="NCBI Taxonomy" id="261450"/>
    <lineage>
        <taxon>Eukaryota</taxon>
        <taxon>Viridiplantae</taxon>
        <taxon>Streptophyta</taxon>
        <taxon>Embryophyta</taxon>
        <taxon>Tracheophyta</taxon>
        <taxon>Spermatophyta</taxon>
        <taxon>Magnoliopsida</taxon>
        <taxon>Ranunculales</taxon>
        <taxon>Ranunculaceae</taxon>
        <taxon>Coptidoideae</taxon>
        <taxon>Coptis</taxon>
    </lineage>
</organism>
<dbReference type="GO" id="GO:0071555">
    <property type="term" value="P:cell wall organization"/>
    <property type="evidence" value="ECO:0007669"/>
    <property type="project" value="UniProtKB-KW"/>
</dbReference>
<dbReference type="AlphaFoldDB" id="A0A835M003"/>
<evidence type="ECO:0008006" key="13">
    <source>
        <dbReference type="Google" id="ProtNLM"/>
    </source>
</evidence>
<feature type="chain" id="PRO_5032699272" description="Polygalacturonase" evidence="10">
    <location>
        <begin position="24"/>
        <end position="201"/>
    </location>
</feature>
<dbReference type="OrthoDB" id="187139at2759"/>
<keyword evidence="4" id="KW-0964">Secreted</keyword>
<gene>
    <name evidence="11" type="ORF">IFM89_029740</name>
</gene>
<keyword evidence="6 9" id="KW-0326">Glycosidase</keyword>
<comment type="subcellular location">
    <subcellularLocation>
        <location evidence="1">Secreted</location>
        <location evidence="1">Cell wall</location>
    </subcellularLocation>
</comment>
<keyword evidence="12" id="KW-1185">Reference proteome</keyword>
<dbReference type="InterPro" id="IPR000743">
    <property type="entry name" value="Glyco_hydro_28"/>
</dbReference>